<gene>
    <name evidence="2" type="ORF">BOKJ2_LOCUS6429</name>
</gene>
<dbReference type="EMBL" id="CAJFDH010000003">
    <property type="protein sequence ID" value="CAD5216110.1"/>
    <property type="molecule type" value="Genomic_DNA"/>
</dbReference>
<keyword evidence="3" id="KW-1185">Reference proteome</keyword>
<feature type="transmembrane region" description="Helical" evidence="1">
    <location>
        <begin position="150"/>
        <end position="174"/>
    </location>
</feature>
<name>A0A811KK28_9BILA</name>
<feature type="transmembrane region" description="Helical" evidence="1">
    <location>
        <begin position="210"/>
        <end position="232"/>
    </location>
</feature>
<keyword evidence="1" id="KW-0472">Membrane</keyword>
<keyword evidence="1" id="KW-0812">Transmembrane</keyword>
<dbReference type="OrthoDB" id="10373452at2759"/>
<organism evidence="2 3">
    <name type="scientific">Bursaphelenchus okinawaensis</name>
    <dbReference type="NCBI Taxonomy" id="465554"/>
    <lineage>
        <taxon>Eukaryota</taxon>
        <taxon>Metazoa</taxon>
        <taxon>Ecdysozoa</taxon>
        <taxon>Nematoda</taxon>
        <taxon>Chromadorea</taxon>
        <taxon>Rhabditida</taxon>
        <taxon>Tylenchina</taxon>
        <taxon>Tylenchomorpha</taxon>
        <taxon>Aphelenchoidea</taxon>
        <taxon>Aphelenchoididae</taxon>
        <taxon>Bursaphelenchus</taxon>
    </lineage>
</organism>
<feature type="transmembrane region" description="Helical" evidence="1">
    <location>
        <begin position="20"/>
        <end position="38"/>
    </location>
</feature>
<proteinExistence type="predicted"/>
<evidence type="ECO:0000313" key="2">
    <source>
        <dbReference type="EMBL" id="CAD5216110.1"/>
    </source>
</evidence>
<sequence length="272" mass="30861">MMATKLIQDNFDVNTNKTCFLFISMVHIIFIVVLISSYGKEFLKRCKRTVTQYAFVCIGEKLVTIAFYCAYEYLKYKNIDNDLDPSIFAVIVRVVAHISLSIALIGEVATTTRKRLLVLPCCIVLFIVQYTGVHIMFNTEVKEVIPDQEAFVVITSTSVFNMTLLIVFCFYIGFVAEKTKSVNKILGFHAIVDILYNFLIQSLLATNYVVYPSALILVNYAKDLFFLFVYVVRVMNASIVEVGDSDTISTISIEDVEIVIDSPRSDVQMVKY</sequence>
<reference evidence="2" key="1">
    <citation type="submission" date="2020-09" db="EMBL/GenBank/DDBJ databases">
        <authorList>
            <person name="Kikuchi T."/>
        </authorList>
    </citation>
    <scope>NUCLEOTIDE SEQUENCE</scope>
    <source>
        <strain evidence="2">SH1</strain>
    </source>
</reference>
<evidence type="ECO:0000256" key="1">
    <source>
        <dbReference type="SAM" id="Phobius"/>
    </source>
</evidence>
<accession>A0A811KK28</accession>
<comment type="caution">
    <text evidence="2">The sequence shown here is derived from an EMBL/GenBank/DDBJ whole genome shotgun (WGS) entry which is preliminary data.</text>
</comment>
<dbReference type="Proteomes" id="UP000783686">
    <property type="component" value="Unassembled WGS sequence"/>
</dbReference>
<keyword evidence="1" id="KW-1133">Transmembrane helix</keyword>
<dbReference type="EMBL" id="CAJFCW020000003">
    <property type="protein sequence ID" value="CAG9105312.1"/>
    <property type="molecule type" value="Genomic_DNA"/>
</dbReference>
<feature type="transmembrane region" description="Helical" evidence="1">
    <location>
        <begin position="50"/>
        <end position="74"/>
    </location>
</feature>
<feature type="transmembrane region" description="Helical" evidence="1">
    <location>
        <begin position="86"/>
        <end position="105"/>
    </location>
</feature>
<protein>
    <submittedName>
        <fullName evidence="2">Uncharacterized protein</fullName>
    </submittedName>
</protein>
<dbReference type="AlphaFoldDB" id="A0A811KK28"/>
<evidence type="ECO:0000313" key="3">
    <source>
        <dbReference type="Proteomes" id="UP000614601"/>
    </source>
</evidence>
<feature type="transmembrane region" description="Helical" evidence="1">
    <location>
        <begin position="186"/>
        <end position="204"/>
    </location>
</feature>
<dbReference type="Proteomes" id="UP000614601">
    <property type="component" value="Unassembled WGS sequence"/>
</dbReference>
<feature type="transmembrane region" description="Helical" evidence="1">
    <location>
        <begin position="117"/>
        <end position="138"/>
    </location>
</feature>